<keyword evidence="1" id="KW-0472">Membrane</keyword>
<evidence type="ECO:0000313" key="3">
    <source>
        <dbReference type="Proteomes" id="UP000284250"/>
    </source>
</evidence>
<feature type="transmembrane region" description="Helical" evidence="1">
    <location>
        <begin position="73"/>
        <end position="96"/>
    </location>
</feature>
<keyword evidence="1" id="KW-0812">Transmembrane</keyword>
<keyword evidence="3" id="KW-1185">Reference proteome</keyword>
<organism evidence="2 3">
    <name type="scientific">Hymenobacter rubripertinctus</name>
    <dbReference type="NCBI Taxonomy" id="2029981"/>
    <lineage>
        <taxon>Bacteria</taxon>
        <taxon>Pseudomonadati</taxon>
        <taxon>Bacteroidota</taxon>
        <taxon>Cytophagia</taxon>
        <taxon>Cytophagales</taxon>
        <taxon>Hymenobacteraceae</taxon>
        <taxon>Hymenobacter</taxon>
    </lineage>
</organism>
<dbReference type="Proteomes" id="UP000284250">
    <property type="component" value="Unassembled WGS sequence"/>
</dbReference>
<comment type="caution">
    <text evidence="2">The sequence shown here is derived from an EMBL/GenBank/DDBJ whole genome shotgun (WGS) entry which is preliminary data.</text>
</comment>
<evidence type="ECO:0000256" key="1">
    <source>
        <dbReference type="SAM" id="Phobius"/>
    </source>
</evidence>
<dbReference type="AlphaFoldDB" id="A0A418QLD8"/>
<reference evidence="2 3" key="2">
    <citation type="submission" date="2019-01" db="EMBL/GenBank/DDBJ databases">
        <title>Hymenobacter humicola sp. nov., isolated from soils in Antarctica.</title>
        <authorList>
            <person name="Sedlacek I."/>
            <person name="Holochova P."/>
            <person name="Kralova S."/>
            <person name="Pantucek R."/>
            <person name="Stankova E."/>
            <person name="Vrbovska V."/>
            <person name="Kristofova L."/>
            <person name="Svec P."/>
            <person name="Busse H.-J."/>
        </authorList>
    </citation>
    <scope>NUCLEOTIDE SEQUENCE [LARGE SCALE GENOMIC DNA]</scope>
    <source>
        <strain evidence="2 3">CCM 8852</strain>
    </source>
</reference>
<name>A0A418QLD8_9BACT</name>
<gene>
    <name evidence="2" type="ORF">D0T11_19605</name>
</gene>
<sequence>MHMSFRKRWFGRLMALPVLVLCGILNVLNVASARPLGQLENLPALLSIVLLFALLVGLLLVTRRFYRRLPDMINWLFLLVMVPATYLVASLCQHGIDASRNPQDFEHLFNDVDFVLVVPILLVALLLLGWAFDNVKNRIS</sequence>
<proteinExistence type="predicted"/>
<feature type="transmembrane region" description="Helical" evidence="1">
    <location>
        <begin position="43"/>
        <end position="61"/>
    </location>
</feature>
<keyword evidence="1" id="KW-1133">Transmembrane helix</keyword>
<dbReference type="EMBL" id="QYCN01000045">
    <property type="protein sequence ID" value="RIY06047.1"/>
    <property type="molecule type" value="Genomic_DNA"/>
</dbReference>
<reference evidence="2 3" key="1">
    <citation type="submission" date="2018-09" db="EMBL/GenBank/DDBJ databases">
        <authorList>
            <person name="Zeman M."/>
            <person name="Pardy F."/>
        </authorList>
    </citation>
    <scope>NUCLEOTIDE SEQUENCE [LARGE SCALE GENOMIC DNA]</scope>
    <source>
        <strain evidence="2 3">CCM 8852</strain>
    </source>
</reference>
<dbReference type="RefSeq" id="WP_119657511.1">
    <property type="nucleotide sequence ID" value="NZ_JBHUOI010000029.1"/>
</dbReference>
<accession>A0A418QLD8</accession>
<evidence type="ECO:0000313" key="2">
    <source>
        <dbReference type="EMBL" id="RIY06047.1"/>
    </source>
</evidence>
<feature type="transmembrane region" description="Helical" evidence="1">
    <location>
        <begin position="116"/>
        <end position="132"/>
    </location>
</feature>
<protein>
    <submittedName>
        <fullName evidence="2">Uncharacterized protein</fullName>
    </submittedName>
</protein>